<feature type="compositionally biased region" description="Basic and acidic residues" evidence="1">
    <location>
        <begin position="61"/>
        <end position="92"/>
    </location>
</feature>
<feature type="region of interest" description="Disordered" evidence="1">
    <location>
        <begin position="27"/>
        <end position="92"/>
    </location>
</feature>
<sequence length="997" mass="110184">MPQDVRKSTTTVAEDQQDALAQYAKLGLNVEPAPGDSSSGSGSDDDAKRLRTKNEEDESERLEKLTDRDFTSKLEQREREMKQQSKEAADRRSQLLSAVRVAAPEISKPLVETFEKLSNAGHKFADKELVRLMKSDAQLQDSRDFFDLNLAEREDLLDRVGFYKGIVIDHSLSNPVESGFREVLKRQDSAEEESGGGHCQAAKLLYRKPNFTGYFENYFSTSESLHQLQQNGVTDIKASIGVAVGGFGAKGGVGVSGSYFQSEQENSGSIGKQIHTTANYFLPKIELSFDDFKPCASDDFLEACEAALNHRRLDQRFAALLGVLGSFGHFVSTQTLVGGRLFATETKTFTGKESDTNVTTRFAAKVKASVSTYAVDVEAEASAAHGKQTQARNNATDEQQQFTVQAVGGEGAVAEQAGRWAESLYDYRRWAAVQREKLIPSINVLPVPLRELAWDTLTSYARERSAMHLIDEHHAYFLFYGYYNRRVGSLTQADLVGIRHVDMNMFLTVRTDIRPNRVDLRVEQARIQELGENLRCVWRLSPDGHIVSMIELPGGFAGRQSNSPLVLTVEEETRLVSGTQTPCHSVTLKPLGAAKNQTWTVTDYGEIHCHAFGSNHLLQFEMGGPVLIARGALNVKEPSLWQVTPIVASDHRKLAGRAAMGRFRHIASGLVISIEGAEARTAFSRSEQRRIVMQRDIGGRHQLWRLNDVGEVMSVLSAVEGVDASAKWDVYLTADNTNKLVAQPPNLLSRAMQWDDRDPRLVTNGSDGKIMDAVANGADGPVTSAAGSAVTQHEGVRRDWRFEPLGADERVISYRAVTSPGERTMRPVTVQAIDGRELVVDGYLAGIGLTQLHREDGSVALSLRASVERSRGVDEVDLRFDGEHGPHAERFIDCGRTVVDERFLILPAESIHSIRLNVSFEPCRRLGLEYRLTRNGGWYGLSSDYGGRAIVMRPDGLEIGMDMAENEDGPLRITAIGLEYSDGPQILKPKVLLRMPG</sequence>
<dbReference type="InterPro" id="IPR054586">
    <property type="entry name" value="MACPF_1_fungal"/>
</dbReference>
<protein>
    <recommendedName>
        <fullName evidence="2">MACPF-like domain-containing protein</fullName>
    </recommendedName>
</protein>
<reference evidence="4" key="1">
    <citation type="submission" date="2011-03" db="EMBL/GenBank/DDBJ databases">
        <authorList>
            <person name="Voget S."/>
            <person name="Streit W.R."/>
            <person name="Jaeger K.E."/>
            <person name="Daniel R."/>
        </authorList>
    </citation>
    <scope>NUCLEOTIDE SEQUENCE [LARGE SCALE GENOMIC DNA]</scope>
    <source>
        <strain evidence="4">PG1</strain>
    </source>
</reference>
<evidence type="ECO:0000256" key="1">
    <source>
        <dbReference type="SAM" id="MobiDB-lite"/>
    </source>
</evidence>
<evidence type="ECO:0000313" key="3">
    <source>
        <dbReference type="EMBL" id="AJK50661.1"/>
    </source>
</evidence>
<organism evidence="3 4">
    <name type="scientific">Burkholderia plantarii</name>
    <dbReference type="NCBI Taxonomy" id="41899"/>
    <lineage>
        <taxon>Bacteria</taxon>
        <taxon>Pseudomonadati</taxon>
        <taxon>Pseudomonadota</taxon>
        <taxon>Betaproteobacteria</taxon>
        <taxon>Burkholderiales</taxon>
        <taxon>Burkholderiaceae</taxon>
        <taxon>Burkholderia</taxon>
    </lineage>
</organism>
<dbReference type="EMBL" id="CP002581">
    <property type="protein sequence ID" value="AJK50661.1"/>
    <property type="molecule type" value="Genomic_DNA"/>
</dbReference>
<gene>
    <name evidence="3" type="ORF">BGL_2c26070</name>
</gene>
<dbReference type="HOGENOM" id="CLU_300298_0_0_4"/>
<evidence type="ECO:0000313" key="4">
    <source>
        <dbReference type="Proteomes" id="UP000031838"/>
    </source>
</evidence>
<accession>A0A0B6SEK0</accession>
<keyword evidence="4" id="KW-1185">Reference proteome</keyword>
<feature type="domain" description="MACPF-like" evidence="2">
    <location>
        <begin position="279"/>
        <end position="446"/>
    </location>
</feature>
<dbReference type="PROSITE" id="PS50231">
    <property type="entry name" value="RICIN_B_LECTIN"/>
    <property type="match status" value="1"/>
</dbReference>
<dbReference type="Proteomes" id="UP000031838">
    <property type="component" value="Chromosome 2"/>
</dbReference>
<dbReference type="AlphaFoldDB" id="A0A0B6SEK0"/>
<reference evidence="3 4" key="2">
    <citation type="journal article" date="2016" name="Appl. Microbiol. Biotechnol.">
        <title>Mutations improving production and secretion of extracellular lipase by Burkholderia glumae PG1.</title>
        <authorList>
            <person name="Knapp A."/>
            <person name="Voget S."/>
            <person name="Gao R."/>
            <person name="Zaburannyi N."/>
            <person name="Krysciak D."/>
            <person name="Breuer M."/>
            <person name="Hauer B."/>
            <person name="Streit W.R."/>
            <person name="Muller R."/>
            <person name="Daniel R."/>
            <person name="Jaeger K.E."/>
        </authorList>
    </citation>
    <scope>NUCLEOTIDE SEQUENCE [LARGE SCALE GENOMIC DNA]</scope>
    <source>
        <strain evidence="3 4">PG1</strain>
    </source>
</reference>
<evidence type="ECO:0000259" key="2">
    <source>
        <dbReference type="Pfam" id="PF22693"/>
    </source>
</evidence>
<feature type="compositionally biased region" description="Basic and acidic residues" evidence="1">
    <location>
        <begin position="45"/>
        <end position="54"/>
    </location>
</feature>
<dbReference type="InterPro" id="IPR035992">
    <property type="entry name" value="Ricin_B-like_lectins"/>
</dbReference>
<proteinExistence type="predicted"/>
<dbReference type="KEGG" id="bgp:BGL_2c26070"/>
<name>A0A0B6SEK0_BURPL</name>
<dbReference type="Pfam" id="PF22693">
    <property type="entry name" value="MACPF_1"/>
    <property type="match status" value="1"/>
</dbReference>
<dbReference type="SUPFAM" id="SSF50370">
    <property type="entry name" value="Ricin B-like lectins"/>
    <property type="match status" value="1"/>
</dbReference>